<dbReference type="InterPro" id="IPR058533">
    <property type="entry name" value="Cation_efflux_TM"/>
</dbReference>
<sequence>MEVTNLKSDTSKKALKSTLIGIIVSAILAVIKGLGGIYGNSYALIADAIESTADIVTSALLWVGLKWSAKPADEEHPYGHGKAEALVALGIALALCIAAFVIARESIENINTPHKTPKAFTLIILVLVILTKEVLFRYVIKTGTEINSEVVKADAFHHRSDAITSAAAFIGITIGLIGGPGYEVADDWAALLASGIIIINAYKICRPAIGELLDEQLDPELGNTLKKLANEVDGVVNVEKCMTRKMGIMSHADLHIRVGKDLTVAEGHTIAHEVKNHIQEKLPQFSDVMIHVEPA</sequence>
<proteinExistence type="inferred from homology"/>
<dbReference type="InterPro" id="IPR050291">
    <property type="entry name" value="CDF_Transporter"/>
</dbReference>
<keyword evidence="5 7" id="KW-1133">Transmembrane helix</keyword>
<dbReference type="OrthoDB" id="9806522at2"/>
<dbReference type="Pfam" id="PF01545">
    <property type="entry name" value="Cation_efflux"/>
    <property type="match status" value="1"/>
</dbReference>
<feature type="transmembrane region" description="Helical" evidence="7">
    <location>
        <begin position="44"/>
        <end position="65"/>
    </location>
</feature>
<keyword evidence="3" id="KW-0813">Transport</keyword>
<dbReference type="PANTHER" id="PTHR43840:SF15">
    <property type="entry name" value="MITOCHONDRIAL METAL TRANSPORTER 1-RELATED"/>
    <property type="match status" value="1"/>
</dbReference>
<evidence type="ECO:0000259" key="8">
    <source>
        <dbReference type="Pfam" id="PF01545"/>
    </source>
</evidence>
<accession>A0A2S1LPD6</accession>
<keyword evidence="11" id="KW-1185">Reference proteome</keyword>
<dbReference type="FunFam" id="1.20.1510.10:FF:000006">
    <property type="entry name" value="Divalent cation efflux transporter"/>
    <property type="match status" value="1"/>
</dbReference>
<feature type="transmembrane region" description="Helical" evidence="7">
    <location>
        <begin position="161"/>
        <end position="182"/>
    </location>
</feature>
<organism evidence="10 11">
    <name type="scientific">Flavobacterium kingsejongi</name>
    <dbReference type="NCBI Taxonomy" id="1678728"/>
    <lineage>
        <taxon>Bacteria</taxon>
        <taxon>Pseudomonadati</taxon>
        <taxon>Bacteroidota</taxon>
        <taxon>Flavobacteriia</taxon>
        <taxon>Flavobacteriales</taxon>
        <taxon>Flavobacteriaceae</taxon>
        <taxon>Flavobacterium</taxon>
    </lineage>
</organism>
<evidence type="ECO:0000256" key="2">
    <source>
        <dbReference type="ARBA" id="ARBA00008114"/>
    </source>
</evidence>
<dbReference type="KEGG" id="fki:FK004_09730"/>
<evidence type="ECO:0000256" key="3">
    <source>
        <dbReference type="ARBA" id="ARBA00022448"/>
    </source>
</evidence>
<gene>
    <name evidence="10" type="ORF">FK004_09730</name>
</gene>
<keyword evidence="6 7" id="KW-0472">Membrane</keyword>
<comment type="similarity">
    <text evidence="2">Belongs to the cation diffusion facilitator (CDF) transporter (TC 2.A.4) family.</text>
</comment>
<dbReference type="GO" id="GO:0008324">
    <property type="term" value="F:monoatomic cation transmembrane transporter activity"/>
    <property type="evidence" value="ECO:0007669"/>
    <property type="project" value="InterPro"/>
</dbReference>
<keyword evidence="4 7" id="KW-0812">Transmembrane</keyword>
<comment type="subcellular location">
    <subcellularLocation>
        <location evidence="1">Membrane</location>
        <topology evidence="1">Multi-pass membrane protein</topology>
    </subcellularLocation>
</comment>
<protein>
    <submittedName>
        <fullName evidence="10">Cation-efflux pump</fullName>
    </submittedName>
</protein>
<evidence type="ECO:0000259" key="9">
    <source>
        <dbReference type="Pfam" id="PF16916"/>
    </source>
</evidence>
<evidence type="ECO:0000256" key="7">
    <source>
        <dbReference type="SAM" id="Phobius"/>
    </source>
</evidence>
<dbReference type="EMBL" id="CP020919">
    <property type="protein sequence ID" value="AWG25496.1"/>
    <property type="molecule type" value="Genomic_DNA"/>
</dbReference>
<dbReference type="Proteomes" id="UP000244677">
    <property type="component" value="Chromosome"/>
</dbReference>
<dbReference type="InterPro" id="IPR036837">
    <property type="entry name" value="Cation_efflux_CTD_sf"/>
</dbReference>
<evidence type="ECO:0000313" key="11">
    <source>
        <dbReference type="Proteomes" id="UP000244677"/>
    </source>
</evidence>
<dbReference type="GO" id="GO:0016020">
    <property type="term" value="C:membrane"/>
    <property type="evidence" value="ECO:0007669"/>
    <property type="project" value="UniProtKB-SubCell"/>
</dbReference>
<dbReference type="Gene3D" id="3.30.70.1350">
    <property type="entry name" value="Cation efflux protein, cytoplasmic domain"/>
    <property type="match status" value="1"/>
</dbReference>
<dbReference type="InterPro" id="IPR027470">
    <property type="entry name" value="Cation_efflux_CTD"/>
</dbReference>
<feature type="transmembrane region" description="Helical" evidence="7">
    <location>
        <begin position="86"/>
        <end position="107"/>
    </location>
</feature>
<reference evidence="10 11" key="1">
    <citation type="submission" date="2017-04" db="EMBL/GenBank/DDBJ databases">
        <title>Complete genome sequence of Flavobacterium kingsejong AJ004.</title>
        <authorList>
            <person name="Lee P.C."/>
        </authorList>
    </citation>
    <scope>NUCLEOTIDE SEQUENCE [LARGE SCALE GENOMIC DNA]</scope>
    <source>
        <strain evidence="10 11">AJ004</strain>
    </source>
</reference>
<evidence type="ECO:0000313" key="10">
    <source>
        <dbReference type="EMBL" id="AWG25496.1"/>
    </source>
</evidence>
<dbReference type="Pfam" id="PF16916">
    <property type="entry name" value="ZT_dimer"/>
    <property type="match status" value="1"/>
</dbReference>
<dbReference type="PANTHER" id="PTHR43840">
    <property type="entry name" value="MITOCHONDRIAL METAL TRANSPORTER 1-RELATED"/>
    <property type="match status" value="1"/>
</dbReference>
<dbReference type="AlphaFoldDB" id="A0A2S1LPD6"/>
<evidence type="ECO:0000256" key="5">
    <source>
        <dbReference type="ARBA" id="ARBA00022989"/>
    </source>
</evidence>
<evidence type="ECO:0000256" key="6">
    <source>
        <dbReference type="ARBA" id="ARBA00023136"/>
    </source>
</evidence>
<dbReference type="InterPro" id="IPR027469">
    <property type="entry name" value="Cation_efflux_TMD_sf"/>
</dbReference>
<name>A0A2S1LPD6_9FLAO</name>
<feature type="domain" description="Cation efflux protein cytoplasmic" evidence="9">
    <location>
        <begin position="218"/>
        <end position="294"/>
    </location>
</feature>
<evidence type="ECO:0000256" key="4">
    <source>
        <dbReference type="ARBA" id="ARBA00022692"/>
    </source>
</evidence>
<feature type="domain" description="Cation efflux protein transmembrane" evidence="8">
    <location>
        <begin position="19"/>
        <end position="213"/>
    </location>
</feature>
<dbReference type="Gene3D" id="1.20.1510.10">
    <property type="entry name" value="Cation efflux protein transmembrane domain"/>
    <property type="match status" value="1"/>
</dbReference>
<evidence type="ECO:0000256" key="1">
    <source>
        <dbReference type="ARBA" id="ARBA00004141"/>
    </source>
</evidence>
<feature type="transmembrane region" description="Helical" evidence="7">
    <location>
        <begin position="119"/>
        <end position="140"/>
    </location>
</feature>
<dbReference type="RefSeq" id="WP_108737086.1">
    <property type="nucleotide sequence ID" value="NZ_CP020919.1"/>
</dbReference>
<dbReference type="SUPFAM" id="SSF161111">
    <property type="entry name" value="Cation efflux protein transmembrane domain-like"/>
    <property type="match status" value="1"/>
</dbReference>
<dbReference type="NCBIfam" id="TIGR01297">
    <property type="entry name" value="CDF"/>
    <property type="match status" value="1"/>
</dbReference>
<dbReference type="InterPro" id="IPR002524">
    <property type="entry name" value="Cation_efflux"/>
</dbReference>
<dbReference type="SUPFAM" id="SSF160240">
    <property type="entry name" value="Cation efflux protein cytoplasmic domain-like"/>
    <property type="match status" value="1"/>
</dbReference>
<feature type="transmembrane region" description="Helical" evidence="7">
    <location>
        <begin position="20"/>
        <end position="38"/>
    </location>
</feature>